<name>A0A1E7XGE0_9LACO</name>
<feature type="transmembrane region" description="Helical" evidence="1">
    <location>
        <begin position="31"/>
        <end position="49"/>
    </location>
</feature>
<protein>
    <submittedName>
        <fullName evidence="2">Uncharacterized protein</fullName>
    </submittedName>
</protein>
<feature type="transmembrane region" description="Helical" evidence="1">
    <location>
        <begin position="99"/>
        <end position="116"/>
    </location>
</feature>
<comment type="caution">
    <text evidence="2">The sequence shown here is derived from an EMBL/GenBank/DDBJ whole genome shotgun (WGS) entry which is preliminary data.</text>
</comment>
<feature type="transmembrane region" description="Helical" evidence="1">
    <location>
        <begin position="7"/>
        <end position="25"/>
    </location>
</feature>
<evidence type="ECO:0000313" key="2">
    <source>
        <dbReference type="EMBL" id="OFA12151.1"/>
    </source>
</evidence>
<dbReference type="AlphaFoldDB" id="A0A1E7XGE0"/>
<gene>
    <name evidence="2" type="ORF">LASUN_07030</name>
</gene>
<dbReference type="RefSeq" id="WP_057826153.1">
    <property type="nucleotide sequence ID" value="NZ_JAZHVW010000018.1"/>
</dbReference>
<evidence type="ECO:0000256" key="1">
    <source>
        <dbReference type="SAM" id="Phobius"/>
    </source>
</evidence>
<accession>A0A1E7XGE0</accession>
<sequence>MTFNYKYALFTNLPVILLAIIYPFIRIAHFDLFWVYGLVFVALISWYLFTQENFYDRHPNLDYHNYRRGIVPIVILISTSLVFIYIFFKLGLQNNLEPIFLWIALSNFLIDGFARYKGIE</sequence>
<feature type="transmembrane region" description="Helical" evidence="1">
    <location>
        <begin position="70"/>
        <end position="87"/>
    </location>
</feature>
<reference evidence="2 3" key="1">
    <citation type="submission" date="2016-09" db="EMBL/GenBank/DDBJ databases">
        <title>Genome Sequence of Lactobacillus sunkii Strain CG01.</title>
        <authorList>
            <person name="Poehlein A."/>
            <person name="Gabris C."/>
            <person name="Bengelsdorf F.R."/>
            <person name="Duerre P."/>
            <person name="Daniel R."/>
        </authorList>
    </citation>
    <scope>NUCLEOTIDE SEQUENCE [LARGE SCALE GENOMIC DNA]</scope>
    <source>
        <strain evidence="2 3">CG_D</strain>
    </source>
</reference>
<evidence type="ECO:0000313" key="3">
    <source>
        <dbReference type="Proteomes" id="UP000177010"/>
    </source>
</evidence>
<keyword evidence="1" id="KW-0812">Transmembrane</keyword>
<keyword evidence="1" id="KW-1133">Transmembrane helix</keyword>
<proteinExistence type="predicted"/>
<organism evidence="2 3">
    <name type="scientific">Lentilactobacillus sunkii</name>
    <dbReference type="NCBI Taxonomy" id="481719"/>
    <lineage>
        <taxon>Bacteria</taxon>
        <taxon>Bacillati</taxon>
        <taxon>Bacillota</taxon>
        <taxon>Bacilli</taxon>
        <taxon>Lactobacillales</taxon>
        <taxon>Lactobacillaceae</taxon>
        <taxon>Lentilactobacillus</taxon>
    </lineage>
</organism>
<dbReference type="STRING" id="481719.LASUN_07030"/>
<keyword evidence="1" id="KW-0472">Membrane</keyword>
<dbReference type="Proteomes" id="UP000177010">
    <property type="component" value="Unassembled WGS sequence"/>
</dbReference>
<dbReference type="EMBL" id="MIQE01000009">
    <property type="protein sequence ID" value="OFA12151.1"/>
    <property type="molecule type" value="Genomic_DNA"/>
</dbReference>